<dbReference type="Pfam" id="PF08881">
    <property type="entry name" value="CVNH"/>
    <property type="match status" value="1"/>
</dbReference>
<proteinExistence type="predicted"/>
<organism evidence="2">
    <name type="scientific">Aspergillus flavus</name>
    <dbReference type="NCBI Taxonomy" id="5059"/>
    <lineage>
        <taxon>Eukaryota</taxon>
        <taxon>Fungi</taxon>
        <taxon>Dikarya</taxon>
        <taxon>Ascomycota</taxon>
        <taxon>Pezizomycotina</taxon>
        <taxon>Eurotiomycetes</taxon>
        <taxon>Eurotiomycetidae</taxon>
        <taxon>Eurotiales</taxon>
        <taxon>Aspergillaceae</taxon>
        <taxon>Aspergillus</taxon>
        <taxon>Aspergillus subgen. Circumdati</taxon>
    </lineage>
</organism>
<dbReference type="InterPro" id="IPR011058">
    <property type="entry name" value="Cyanovirin-N"/>
</dbReference>
<gene>
    <name evidence="2" type="ORF">BDV35DRAFT_28979</name>
</gene>
<dbReference type="InterPro" id="IPR036673">
    <property type="entry name" value="Cyanovirin-N_sf"/>
</dbReference>
<dbReference type="SMR" id="A0A5N6GJC6"/>
<feature type="domain" description="Cyanovirin-N" evidence="1">
    <location>
        <begin position="4"/>
        <end position="106"/>
    </location>
</feature>
<evidence type="ECO:0000313" key="2">
    <source>
        <dbReference type="EMBL" id="KAB8242422.1"/>
    </source>
</evidence>
<dbReference type="Proteomes" id="UP000325434">
    <property type="component" value="Unassembled WGS sequence"/>
</dbReference>
<evidence type="ECO:0000259" key="1">
    <source>
        <dbReference type="SMART" id="SM01111"/>
    </source>
</evidence>
<dbReference type="AlphaFoldDB" id="A0A5N6GJC6"/>
<dbReference type="SUPFAM" id="SSF51322">
    <property type="entry name" value="Cyanovirin-N"/>
    <property type="match status" value="1"/>
</dbReference>
<dbReference type="VEuPathDB" id="FungiDB:F9C07_7763"/>
<dbReference type="SMART" id="SM01111">
    <property type="entry name" value="CVNH"/>
    <property type="match status" value="1"/>
</dbReference>
<sequence>MAGNFYESAEAVRLDGPVLFARLRNVDGGWEDAEIDLNEFIGNVDGQFVWDEPNFFETAAEVEFNFEGDDNVPILRAQLRDREGQWVPADINLGERLININGHFEFQYVSCTDLYILRPNY</sequence>
<dbReference type="EMBL" id="ML734664">
    <property type="protein sequence ID" value="KAB8242422.1"/>
    <property type="molecule type" value="Genomic_DNA"/>
</dbReference>
<name>A0A5N6GJC6_ASPFL</name>
<dbReference type="PANTHER" id="PTHR42076:SF1">
    <property type="entry name" value="CYANOVIRIN-N DOMAIN-CONTAINING PROTEIN"/>
    <property type="match status" value="1"/>
</dbReference>
<protein>
    <submittedName>
        <fullName evidence="2">Cyanovirin-N</fullName>
    </submittedName>
</protein>
<dbReference type="VEuPathDB" id="FungiDB:AFLA_006257"/>
<dbReference type="PANTHER" id="PTHR42076">
    <property type="entry name" value="CYANOVIRIN-N HOMOLOG"/>
    <property type="match status" value="1"/>
</dbReference>
<accession>A0A5N6GJC6</accession>
<reference evidence="2" key="1">
    <citation type="submission" date="2019-04" db="EMBL/GenBank/DDBJ databases">
        <title>Friends and foes A comparative genomics study of 23 Aspergillus species from section Flavi.</title>
        <authorList>
            <consortium name="DOE Joint Genome Institute"/>
            <person name="Kjaerbolling I."/>
            <person name="Vesth T."/>
            <person name="Frisvad J.C."/>
            <person name="Nybo J.L."/>
            <person name="Theobald S."/>
            <person name="Kildgaard S."/>
            <person name="Isbrandt T."/>
            <person name="Kuo A."/>
            <person name="Sato A."/>
            <person name="Lyhne E.K."/>
            <person name="Kogle M.E."/>
            <person name="Wiebenga A."/>
            <person name="Kun R.S."/>
            <person name="Lubbers R.J."/>
            <person name="Makela M.R."/>
            <person name="Barry K."/>
            <person name="Chovatia M."/>
            <person name="Clum A."/>
            <person name="Daum C."/>
            <person name="Haridas S."/>
            <person name="He G."/>
            <person name="LaButti K."/>
            <person name="Lipzen A."/>
            <person name="Mondo S."/>
            <person name="Riley R."/>
            <person name="Salamov A."/>
            <person name="Simmons B.A."/>
            <person name="Magnuson J.K."/>
            <person name="Henrissat B."/>
            <person name="Mortensen U.H."/>
            <person name="Larsen T.O."/>
            <person name="Devries R.P."/>
            <person name="Grigoriev I.V."/>
            <person name="Machida M."/>
            <person name="Baker S.E."/>
            <person name="Andersen M.R."/>
        </authorList>
    </citation>
    <scope>NUCLEOTIDE SEQUENCE [LARGE SCALE GENOMIC DNA]</scope>
    <source>
        <strain evidence="2">CBS 121.62</strain>
    </source>
</reference>
<dbReference type="Gene3D" id="2.30.60.10">
    <property type="entry name" value="Cyanovirin-N"/>
    <property type="match status" value="1"/>
</dbReference>